<evidence type="ECO:0000256" key="1">
    <source>
        <dbReference type="ARBA" id="ARBA00023015"/>
    </source>
</evidence>
<dbReference type="PRINTS" id="PR00035">
    <property type="entry name" value="HTHGNTR"/>
</dbReference>
<dbReference type="RefSeq" id="WP_367407721.1">
    <property type="nucleotide sequence ID" value="NZ_JARNBH010000026.1"/>
</dbReference>
<keyword evidence="1" id="KW-0805">Transcription regulation</keyword>
<protein>
    <submittedName>
        <fullName evidence="5">FadR/GntR family transcriptional regulator</fullName>
    </submittedName>
</protein>
<dbReference type="SUPFAM" id="SSF48008">
    <property type="entry name" value="GntR ligand-binding domain-like"/>
    <property type="match status" value="1"/>
</dbReference>
<dbReference type="Gene3D" id="1.10.10.10">
    <property type="entry name" value="Winged helix-like DNA-binding domain superfamily/Winged helix DNA-binding domain"/>
    <property type="match status" value="1"/>
</dbReference>
<dbReference type="AlphaFoldDB" id="A0AAW9NBB7"/>
<keyword evidence="2" id="KW-0238">DNA-binding</keyword>
<dbReference type="PROSITE" id="PS50949">
    <property type="entry name" value="HTH_GNTR"/>
    <property type="match status" value="1"/>
</dbReference>
<evidence type="ECO:0000259" key="4">
    <source>
        <dbReference type="PROSITE" id="PS50949"/>
    </source>
</evidence>
<dbReference type="PANTHER" id="PTHR43537">
    <property type="entry name" value="TRANSCRIPTIONAL REGULATOR, GNTR FAMILY"/>
    <property type="match status" value="1"/>
</dbReference>
<evidence type="ECO:0000313" key="6">
    <source>
        <dbReference type="Proteomes" id="UP001307168"/>
    </source>
</evidence>
<dbReference type="CDD" id="cd07377">
    <property type="entry name" value="WHTH_GntR"/>
    <property type="match status" value="1"/>
</dbReference>
<dbReference type="InterPro" id="IPR011711">
    <property type="entry name" value="GntR_C"/>
</dbReference>
<keyword evidence="6" id="KW-1185">Reference proteome</keyword>
<dbReference type="Gene3D" id="1.20.120.530">
    <property type="entry name" value="GntR ligand-binding domain-like"/>
    <property type="match status" value="1"/>
</dbReference>
<reference evidence="5 6" key="1">
    <citation type="submission" date="2023-03" db="EMBL/GenBank/DDBJ databases">
        <title>Bacillus Genome Sequencing.</title>
        <authorList>
            <person name="Dunlap C."/>
        </authorList>
    </citation>
    <scope>NUCLEOTIDE SEQUENCE [LARGE SCALE GENOMIC DNA]</scope>
    <source>
        <strain evidence="5 6">B-41290</strain>
    </source>
</reference>
<feature type="domain" description="HTH gntR-type" evidence="4">
    <location>
        <begin position="18"/>
        <end position="86"/>
    </location>
</feature>
<dbReference type="SMART" id="SM00345">
    <property type="entry name" value="HTH_GNTR"/>
    <property type="match status" value="1"/>
</dbReference>
<dbReference type="InterPro" id="IPR000524">
    <property type="entry name" value="Tscrpt_reg_HTH_GntR"/>
</dbReference>
<keyword evidence="3" id="KW-0804">Transcription</keyword>
<evidence type="ECO:0000256" key="3">
    <source>
        <dbReference type="ARBA" id="ARBA00023163"/>
    </source>
</evidence>
<dbReference type="SMART" id="SM00895">
    <property type="entry name" value="FCD"/>
    <property type="match status" value="1"/>
</dbReference>
<gene>
    <name evidence="5" type="ORF">P4706_21710</name>
</gene>
<dbReference type="GO" id="GO:0003677">
    <property type="term" value="F:DNA binding"/>
    <property type="evidence" value="ECO:0007669"/>
    <property type="project" value="UniProtKB-KW"/>
</dbReference>
<dbReference type="PANTHER" id="PTHR43537:SF5">
    <property type="entry name" value="UXU OPERON TRANSCRIPTIONAL REGULATOR"/>
    <property type="match status" value="1"/>
</dbReference>
<accession>A0AAW9NBB7</accession>
<name>A0AAW9NBB7_9BACI</name>
<dbReference type="Pfam" id="PF00392">
    <property type="entry name" value="GntR"/>
    <property type="match status" value="1"/>
</dbReference>
<dbReference type="SUPFAM" id="SSF46785">
    <property type="entry name" value="Winged helix' DNA-binding domain"/>
    <property type="match status" value="1"/>
</dbReference>
<dbReference type="Proteomes" id="UP001307168">
    <property type="component" value="Unassembled WGS sequence"/>
</dbReference>
<proteinExistence type="predicted"/>
<dbReference type="InterPro" id="IPR008920">
    <property type="entry name" value="TF_FadR/GntR_C"/>
</dbReference>
<dbReference type="GO" id="GO:0003700">
    <property type="term" value="F:DNA-binding transcription factor activity"/>
    <property type="evidence" value="ECO:0007669"/>
    <property type="project" value="InterPro"/>
</dbReference>
<comment type="caution">
    <text evidence="5">The sequence shown here is derived from an EMBL/GenBank/DDBJ whole genome shotgun (WGS) entry which is preliminary data.</text>
</comment>
<evidence type="ECO:0000313" key="5">
    <source>
        <dbReference type="EMBL" id="MEC0275658.1"/>
    </source>
</evidence>
<organism evidence="5 6">
    <name type="scientific">Peribacillus castrilensis</name>
    <dbReference type="NCBI Taxonomy" id="2897690"/>
    <lineage>
        <taxon>Bacteria</taxon>
        <taxon>Bacillati</taxon>
        <taxon>Bacillota</taxon>
        <taxon>Bacilli</taxon>
        <taxon>Bacillales</taxon>
        <taxon>Bacillaceae</taxon>
        <taxon>Peribacillus</taxon>
    </lineage>
</organism>
<evidence type="ECO:0000256" key="2">
    <source>
        <dbReference type="ARBA" id="ARBA00023125"/>
    </source>
</evidence>
<dbReference type="InterPro" id="IPR036390">
    <property type="entry name" value="WH_DNA-bd_sf"/>
</dbReference>
<dbReference type="InterPro" id="IPR036388">
    <property type="entry name" value="WH-like_DNA-bd_sf"/>
</dbReference>
<sequence>MSWKDVKKVMDSIPVKSPKVYEIIFNQIKESFISGELKPGDKLPPERELSNRFKVSRTSIREALRVLEINGVIEIRPGDGTFIRQSAVQSLIEQLTTSIIKAEDNMVYEMLEVRRVIETECAFLAAQRANSLDLQNILKALEEMARSEHDEELGLRADLLFHHSIAQATNNSIYAGLVHTLSDQMKNTIRATRRHRFAKTGHFQETLQEHKDIYYSIALKNADKAKQLMNAHIIRIREQMAAATLESIGEEAKIAAYPNEKDQPHNVLGEK</sequence>
<dbReference type="EMBL" id="JARNBH010000026">
    <property type="protein sequence ID" value="MEC0275658.1"/>
    <property type="molecule type" value="Genomic_DNA"/>
</dbReference>
<dbReference type="Pfam" id="PF07729">
    <property type="entry name" value="FCD"/>
    <property type="match status" value="1"/>
</dbReference>